<sequence length="454" mass="51291">MPRYTPPFPPYDPLDPKGFSYDTVLRRWPVILTGIINDILVKQDIIRADEGRESNEKEVALREGSDIIREISRIKYEMSRDFAMPKIEQDDGPNVDEFNRQLEGLGDKASWFKAPWLFAEYRLLRTLFSNTKYWHQHDPFLEQKNKTFRSSSAAVHKLAASLLDLDAQKEKLLSDEATLKALFGEMIHMCLWGNATDLSLLTNMTHEDIQKLQTVTKDEQAERAQYILLDNGEQAWDQLRKSHDRVDIVLDNDLILAEFLVSFMGVSKVVFHPKAIPWFVSDVTPPDFSQAITLLQKADEWSSEADKASSNALATIAARLRDRVSSGTFELSVPLDTKLGQPVDGSDYEFWTSPSAYYYMKDEAPRLLEHLAGSSLVIFKGDLKLTGDVKWPVSTSFSEAIGPLRGAFPILSLRTNKADVAVGVKEEVAAKLDAEGIPWRTNGKYALISFEPKA</sequence>
<comment type="similarity">
    <text evidence="2 7">Belongs to the damage-control phosphatase family. Sugar phosphate phosphatase III subfamily.</text>
</comment>
<dbReference type="HOGENOM" id="CLU_030117_2_0_1"/>
<evidence type="ECO:0000256" key="3">
    <source>
        <dbReference type="ARBA" id="ARBA00022723"/>
    </source>
</evidence>
<dbReference type="InterPro" id="IPR002791">
    <property type="entry name" value="ARMT1-like_metal-bd"/>
</dbReference>
<dbReference type="GO" id="GO:0103026">
    <property type="term" value="F:fructose-1-phosphatase activity"/>
    <property type="evidence" value="ECO:0007669"/>
    <property type="project" value="RHEA"/>
</dbReference>
<proteinExistence type="inferred from homology"/>
<evidence type="ECO:0000256" key="4">
    <source>
        <dbReference type="ARBA" id="ARBA00022801"/>
    </source>
</evidence>
<comment type="function">
    <text evidence="7">Metal-dependent phosphatase that shows phosphatase activity against several substrates, including fructose-1-phosphate and fructose-6-phosphate. Its preference for fructose-1-phosphate, a strong glycating agent that causes DNA damage rather than a canonical yeast metabolite, suggests a damage-control function in hexose phosphate metabolism.</text>
</comment>
<evidence type="ECO:0000313" key="10">
    <source>
        <dbReference type="Proteomes" id="UP000054097"/>
    </source>
</evidence>
<dbReference type="GO" id="GO:0097023">
    <property type="term" value="F:fructose 6-phosphate aldolase activity"/>
    <property type="evidence" value="ECO:0007669"/>
    <property type="project" value="RHEA"/>
</dbReference>
<name>A0A0C3ARG2_SERVB</name>
<reference evidence="9 10" key="1">
    <citation type="submission" date="2014-04" db="EMBL/GenBank/DDBJ databases">
        <authorList>
            <consortium name="DOE Joint Genome Institute"/>
            <person name="Kuo A."/>
            <person name="Zuccaro A."/>
            <person name="Kohler A."/>
            <person name="Nagy L.G."/>
            <person name="Floudas D."/>
            <person name="Copeland A."/>
            <person name="Barry K.W."/>
            <person name="Cichocki N."/>
            <person name="Veneault-Fourrey C."/>
            <person name="LaButti K."/>
            <person name="Lindquist E.A."/>
            <person name="Lipzen A."/>
            <person name="Lundell T."/>
            <person name="Morin E."/>
            <person name="Murat C."/>
            <person name="Sun H."/>
            <person name="Tunlid A."/>
            <person name="Henrissat B."/>
            <person name="Grigoriev I.V."/>
            <person name="Hibbett D.S."/>
            <person name="Martin F."/>
            <person name="Nordberg H.P."/>
            <person name="Cantor M.N."/>
            <person name="Hua S.X."/>
        </authorList>
    </citation>
    <scope>NUCLEOTIDE SEQUENCE [LARGE SCALE GENOMIC DNA]</scope>
    <source>
        <strain evidence="9 10">MAFF 305830</strain>
    </source>
</reference>
<keyword evidence="5 7" id="KW-0464">Manganese</keyword>
<keyword evidence="4 7" id="KW-0378">Hydrolase</keyword>
<dbReference type="InterPro" id="IPR039763">
    <property type="entry name" value="ARMT1"/>
</dbReference>
<dbReference type="GO" id="GO:0046872">
    <property type="term" value="F:metal ion binding"/>
    <property type="evidence" value="ECO:0007669"/>
    <property type="project" value="UniProtKB-UniRule"/>
</dbReference>
<evidence type="ECO:0000256" key="7">
    <source>
        <dbReference type="RuleBase" id="RU367030"/>
    </source>
</evidence>
<evidence type="ECO:0000256" key="6">
    <source>
        <dbReference type="ARBA" id="ARBA00048809"/>
    </source>
</evidence>
<dbReference type="InterPro" id="IPR036075">
    <property type="entry name" value="ARMT-1-like_metal-bd_sf"/>
</dbReference>
<dbReference type="EC" id="3.1.3.-" evidence="7"/>
<dbReference type="Pfam" id="PF01937">
    <property type="entry name" value="ARMT1-like_dom"/>
    <property type="match status" value="1"/>
</dbReference>
<keyword evidence="10" id="KW-1185">Reference proteome</keyword>
<dbReference type="OrthoDB" id="541375at2759"/>
<protein>
    <recommendedName>
        <fullName evidence="7">Sugar phosphate phosphatase</fullName>
        <ecNumber evidence="7">3.1.3.-</ecNumber>
    </recommendedName>
</protein>
<dbReference type="Proteomes" id="UP000054097">
    <property type="component" value="Unassembled WGS sequence"/>
</dbReference>
<comment type="domain">
    <text evidence="7">Subfamily III proteins have a conserved RTxK motif about 40-50 residues from the C-terminus; the threonine may be replaced by serine or cysteine.</text>
</comment>
<keyword evidence="3 7" id="KW-0479">Metal-binding</keyword>
<evidence type="ECO:0000313" key="9">
    <source>
        <dbReference type="EMBL" id="KIM27135.1"/>
    </source>
</evidence>
<comment type="catalytic activity">
    <reaction evidence="6 7">
        <text>beta-D-fructose 6-phosphate = dihydroxyacetone + D-glyceraldehyde 3-phosphate</text>
        <dbReference type="Rhea" id="RHEA:28002"/>
        <dbReference type="ChEBI" id="CHEBI:16016"/>
        <dbReference type="ChEBI" id="CHEBI:57634"/>
        <dbReference type="ChEBI" id="CHEBI:59776"/>
    </reaction>
</comment>
<evidence type="ECO:0000256" key="2">
    <source>
        <dbReference type="ARBA" id="ARBA00009519"/>
    </source>
</evidence>
<dbReference type="AlphaFoldDB" id="A0A0C3ARG2"/>
<accession>A0A0C3ARG2</accession>
<evidence type="ECO:0000256" key="5">
    <source>
        <dbReference type="ARBA" id="ARBA00023211"/>
    </source>
</evidence>
<gene>
    <name evidence="9" type="ORF">M408DRAFT_330244</name>
</gene>
<dbReference type="GO" id="GO:0005634">
    <property type="term" value="C:nucleus"/>
    <property type="evidence" value="ECO:0007669"/>
    <property type="project" value="TreeGrafter"/>
</dbReference>
<dbReference type="PANTHER" id="PTHR12260">
    <property type="entry name" value="DAMAGE-CONTROL PHOSPHATASE ARMT1"/>
    <property type="match status" value="1"/>
</dbReference>
<reference evidence="10" key="2">
    <citation type="submission" date="2015-01" db="EMBL/GenBank/DDBJ databases">
        <title>Evolutionary Origins and Diversification of the Mycorrhizal Mutualists.</title>
        <authorList>
            <consortium name="DOE Joint Genome Institute"/>
            <consortium name="Mycorrhizal Genomics Consortium"/>
            <person name="Kohler A."/>
            <person name="Kuo A."/>
            <person name="Nagy L.G."/>
            <person name="Floudas D."/>
            <person name="Copeland A."/>
            <person name="Barry K.W."/>
            <person name="Cichocki N."/>
            <person name="Veneault-Fourrey C."/>
            <person name="LaButti K."/>
            <person name="Lindquist E.A."/>
            <person name="Lipzen A."/>
            <person name="Lundell T."/>
            <person name="Morin E."/>
            <person name="Murat C."/>
            <person name="Riley R."/>
            <person name="Ohm R."/>
            <person name="Sun H."/>
            <person name="Tunlid A."/>
            <person name="Henrissat B."/>
            <person name="Grigoriev I.V."/>
            <person name="Hibbett D.S."/>
            <person name="Martin F."/>
        </authorList>
    </citation>
    <scope>NUCLEOTIDE SEQUENCE [LARGE SCALE GENOMIC DNA]</scope>
    <source>
        <strain evidence="10">MAFF 305830</strain>
    </source>
</reference>
<evidence type="ECO:0000259" key="8">
    <source>
        <dbReference type="Pfam" id="PF01937"/>
    </source>
</evidence>
<dbReference type="GO" id="GO:0006974">
    <property type="term" value="P:DNA damage response"/>
    <property type="evidence" value="ECO:0007669"/>
    <property type="project" value="TreeGrafter"/>
</dbReference>
<comment type="catalytic activity">
    <reaction evidence="1 7">
        <text>beta-D-fructose 1-phosphate + H2O = D-fructose + phosphate</text>
        <dbReference type="Rhea" id="RHEA:35603"/>
        <dbReference type="ChEBI" id="CHEBI:15377"/>
        <dbReference type="ChEBI" id="CHEBI:37721"/>
        <dbReference type="ChEBI" id="CHEBI:43474"/>
        <dbReference type="ChEBI" id="CHEBI:138881"/>
    </reaction>
</comment>
<feature type="domain" description="Damage-control phosphatase ARMT1-like metal-binding" evidence="8">
    <location>
        <begin position="24"/>
        <end position="431"/>
    </location>
</feature>
<dbReference type="Gene3D" id="1.20.930.60">
    <property type="match status" value="1"/>
</dbReference>
<evidence type="ECO:0000256" key="1">
    <source>
        <dbReference type="ARBA" id="ARBA00001326"/>
    </source>
</evidence>
<dbReference type="SUPFAM" id="SSF111321">
    <property type="entry name" value="AF1104-like"/>
    <property type="match status" value="1"/>
</dbReference>
<organism evidence="9 10">
    <name type="scientific">Serendipita vermifera MAFF 305830</name>
    <dbReference type="NCBI Taxonomy" id="933852"/>
    <lineage>
        <taxon>Eukaryota</taxon>
        <taxon>Fungi</taxon>
        <taxon>Dikarya</taxon>
        <taxon>Basidiomycota</taxon>
        <taxon>Agaricomycotina</taxon>
        <taxon>Agaricomycetes</taxon>
        <taxon>Sebacinales</taxon>
        <taxon>Serendipitaceae</taxon>
        <taxon>Serendipita</taxon>
    </lineage>
</organism>
<comment type="cofactor">
    <cofactor evidence="7">
        <name>Mn(2+)</name>
        <dbReference type="ChEBI" id="CHEBI:29035"/>
    </cofactor>
    <cofactor evidence="7">
        <name>Ni(2+)</name>
        <dbReference type="ChEBI" id="CHEBI:49786"/>
    </cofactor>
</comment>
<dbReference type="STRING" id="933852.A0A0C3ARG2"/>
<dbReference type="EMBL" id="KN824301">
    <property type="protein sequence ID" value="KIM27135.1"/>
    <property type="molecule type" value="Genomic_DNA"/>
</dbReference>
<dbReference type="PANTHER" id="PTHR12260:SF6">
    <property type="entry name" value="DAMAGE-CONTROL PHOSPHATASE ARMT1"/>
    <property type="match status" value="1"/>
</dbReference>